<keyword evidence="3" id="KW-1185">Reference proteome</keyword>
<evidence type="ECO:0000313" key="2">
    <source>
        <dbReference type="EMBL" id="KAK2090536.1"/>
    </source>
</evidence>
<gene>
    <name evidence="2" type="ORF">P7K49_031793</name>
</gene>
<sequence>PPRPQGREPQRLSEVLGAPFCQPEELRARSQEAGNMAGQSRNMAGQPAASGSPSPDRDGTEPNVVARISQWADDHLRLVWAGGGRRAIQSDPEKNMRPPSGILLGPRSCRELPGM</sequence>
<feature type="non-terminal residue" evidence="2">
    <location>
        <position position="1"/>
    </location>
</feature>
<evidence type="ECO:0000256" key="1">
    <source>
        <dbReference type="SAM" id="MobiDB-lite"/>
    </source>
</evidence>
<reference evidence="2 3" key="1">
    <citation type="submission" date="2023-05" db="EMBL/GenBank/DDBJ databases">
        <title>B98-5 Cell Line De Novo Hybrid Assembly: An Optical Mapping Approach.</title>
        <authorList>
            <person name="Kananen K."/>
            <person name="Auerbach J.A."/>
            <person name="Kautto E."/>
            <person name="Blachly J.S."/>
        </authorList>
    </citation>
    <scope>NUCLEOTIDE SEQUENCE [LARGE SCALE GENOMIC DNA]</scope>
    <source>
        <strain evidence="2">B95-8</strain>
        <tissue evidence="2">Cell line</tissue>
    </source>
</reference>
<feature type="region of interest" description="Disordered" evidence="1">
    <location>
        <begin position="1"/>
        <end position="65"/>
    </location>
</feature>
<accession>A0ABQ9U0I8</accession>
<name>A0ABQ9U0I8_SAGOE</name>
<evidence type="ECO:0000313" key="3">
    <source>
        <dbReference type="Proteomes" id="UP001266305"/>
    </source>
</evidence>
<comment type="caution">
    <text evidence="2">The sequence shown here is derived from an EMBL/GenBank/DDBJ whole genome shotgun (WGS) entry which is preliminary data.</text>
</comment>
<dbReference type="EMBL" id="JASSZA010000017">
    <property type="protein sequence ID" value="KAK2090536.1"/>
    <property type="molecule type" value="Genomic_DNA"/>
</dbReference>
<dbReference type="Proteomes" id="UP001266305">
    <property type="component" value="Unassembled WGS sequence"/>
</dbReference>
<feature type="compositionally biased region" description="Basic and acidic residues" evidence="1">
    <location>
        <begin position="1"/>
        <end position="11"/>
    </location>
</feature>
<feature type="compositionally biased region" description="Polar residues" evidence="1">
    <location>
        <begin position="37"/>
        <end position="53"/>
    </location>
</feature>
<protein>
    <submittedName>
        <fullName evidence="2">Uncharacterized protein</fullName>
    </submittedName>
</protein>
<organism evidence="2 3">
    <name type="scientific">Saguinus oedipus</name>
    <name type="common">Cotton-top tamarin</name>
    <name type="synonym">Oedipomidas oedipus</name>
    <dbReference type="NCBI Taxonomy" id="9490"/>
    <lineage>
        <taxon>Eukaryota</taxon>
        <taxon>Metazoa</taxon>
        <taxon>Chordata</taxon>
        <taxon>Craniata</taxon>
        <taxon>Vertebrata</taxon>
        <taxon>Euteleostomi</taxon>
        <taxon>Mammalia</taxon>
        <taxon>Eutheria</taxon>
        <taxon>Euarchontoglires</taxon>
        <taxon>Primates</taxon>
        <taxon>Haplorrhini</taxon>
        <taxon>Platyrrhini</taxon>
        <taxon>Cebidae</taxon>
        <taxon>Callitrichinae</taxon>
        <taxon>Saguinus</taxon>
    </lineage>
</organism>
<proteinExistence type="predicted"/>
<feature type="region of interest" description="Disordered" evidence="1">
    <location>
        <begin position="85"/>
        <end position="115"/>
    </location>
</feature>